<evidence type="ECO:0008006" key="3">
    <source>
        <dbReference type="Google" id="ProtNLM"/>
    </source>
</evidence>
<dbReference type="InterPro" id="IPR013321">
    <property type="entry name" value="Arc_rbn_hlx_hlx"/>
</dbReference>
<dbReference type="Proteomes" id="UP000465240">
    <property type="component" value="Unassembled WGS sequence"/>
</dbReference>
<proteinExistence type="predicted"/>
<gene>
    <name evidence="1" type="ORF">MPRG_64790</name>
</gene>
<keyword evidence="2" id="KW-1185">Reference proteome</keyword>
<evidence type="ECO:0000313" key="1">
    <source>
        <dbReference type="EMBL" id="GFG83203.1"/>
    </source>
</evidence>
<dbReference type="EMBL" id="BLKX01000003">
    <property type="protein sequence ID" value="GFG83203.1"/>
    <property type="molecule type" value="Genomic_DNA"/>
</dbReference>
<accession>A0ABQ1CFE3</accession>
<sequence>MAWDRDTRAAVKRCYHRVMARIITLRLSESAYEAVKRHAEADERSMNAWIEELLDAEDMRRRCLAHHQFLTNNPEVAAFAEDWADRNLDDLVG</sequence>
<reference evidence="1 2" key="1">
    <citation type="journal article" date="2019" name="Emerg. Microbes Infect.">
        <title>Comprehensive subspecies identification of 175 nontuberculous mycobacteria species based on 7547 genomic profiles.</title>
        <authorList>
            <person name="Matsumoto Y."/>
            <person name="Kinjo T."/>
            <person name="Motooka D."/>
            <person name="Nabeya D."/>
            <person name="Jung N."/>
            <person name="Uechi K."/>
            <person name="Horii T."/>
            <person name="Iida T."/>
            <person name="Fujita J."/>
            <person name="Nakamura S."/>
        </authorList>
    </citation>
    <scope>NUCLEOTIDE SEQUENCE [LARGE SCALE GENOMIC DNA]</scope>
    <source>
        <strain evidence="1 2">JCM 18565</strain>
    </source>
</reference>
<comment type="caution">
    <text evidence="1">The sequence shown here is derived from an EMBL/GenBank/DDBJ whole genome shotgun (WGS) entry which is preliminary data.</text>
</comment>
<protein>
    <recommendedName>
        <fullName evidence="3">Antitoxin</fullName>
    </recommendedName>
</protein>
<organism evidence="1 2">
    <name type="scientific">Mycobacterium paragordonae</name>
    <dbReference type="NCBI Taxonomy" id="1389713"/>
    <lineage>
        <taxon>Bacteria</taxon>
        <taxon>Bacillati</taxon>
        <taxon>Actinomycetota</taxon>
        <taxon>Actinomycetes</taxon>
        <taxon>Mycobacteriales</taxon>
        <taxon>Mycobacteriaceae</taxon>
        <taxon>Mycobacterium</taxon>
    </lineage>
</organism>
<evidence type="ECO:0000313" key="2">
    <source>
        <dbReference type="Proteomes" id="UP000465240"/>
    </source>
</evidence>
<dbReference type="InterPro" id="IPR010985">
    <property type="entry name" value="Ribbon_hlx_hlx"/>
</dbReference>
<name>A0ABQ1CFE3_9MYCO</name>
<dbReference type="Gene3D" id="1.10.1220.10">
    <property type="entry name" value="Met repressor-like"/>
    <property type="match status" value="1"/>
</dbReference>
<dbReference type="SUPFAM" id="SSF47598">
    <property type="entry name" value="Ribbon-helix-helix"/>
    <property type="match status" value="1"/>
</dbReference>